<accession>A0A2Z2NP92</accession>
<evidence type="ECO:0000313" key="2">
    <source>
        <dbReference type="Proteomes" id="UP000250079"/>
    </source>
</evidence>
<organism evidence="1 2">
    <name type="scientific">Granulosicoccus antarcticus IMCC3135</name>
    <dbReference type="NCBI Taxonomy" id="1192854"/>
    <lineage>
        <taxon>Bacteria</taxon>
        <taxon>Pseudomonadati</taxon>
        <taxon>Pseudomonadota</taxon>
        <taxon>Gammaproteobacteria</taxon>
        <taxon>Chromatiales</taxon>
        <taxon>Granulosicoccaceae</taxon>
        <taxon>Granulosicoccus</taxon>
    </lineage>
</organism>
<dbReference type="RefSeq" id="WP_088918331.1">
    <property type="nucleotide sequence ID" value="NZ_CP018632.1"/>
</dbReference>
<evidence type="ECO:0000313" key="1">
    <source>
        <dbReference type="EMBL" id="ASJ73083.1"/>
    </source>
</evidence>
<proteinExistence type="predicted"/>
<dbReference type="KEGG" id="gai:IMCC3135_14990"/>
<protein>
    <submittedName>
        <fullName evidence="1">Uncharacterized protein</fullName>
    </submittedName>
</protein>
<name>A0A2Z2NP92_9GAMM</name>
<dbReference type="AlphaFoldDB" id="A0A2Z2NP92"/>
<dbReference type="Proteomes" id="UP000250079">
    <property type="component" value="Chromosome"/>
</dbReference>
<sequence length="95" mass="10111">MPRAAKKLDFDDVTALVAVLNAIGAQAKKAPCTKRQVVELTALPTTQVTAAYKTLIKKELAVQIAPPADAPAKGVFLKIAPKGRAYCKAYDLLFA</sequence>
<keyword evidence="2" id="KW-1185">Reference proteome</keyword>
<dbReference type="InterPro" id="IPR036388">
    <property type="entry name" value="WH-like_DNA-bd_sf"/>
</dbReference>
<reference evidence="1 2" key="1">
    <citation type="submission" date="2016-12" db="EMBL/GenBank/DDBJ databases">
        <authorList>
            <person name="Song W.-J."/>
            <person name="Kurnit D.M."/>
        </authorList>
    </citation>
    <scope>NUCLEOTIDE SEQUENCE [LARGE SCALE GENOMIC DNA]</scope>
    <source>
        <strain evidence="1 2">IMCC3135</strain>
    </source>
</reference>
<gene>
    <name evidence="1" type="ORF">IMCC3135_14990</name>
</gene>
<dbReference type="EMBL" id="CP018632">
    <property type="protein sequence ID" value="ASJ73083.1"/>
    <property type="molecule type" value="Genomic_DNA"/>
</dbReference>
<dbReference type="Gene3D" id="1.10.10.10">
    <property type="entry name" value="Winged helix-like DNA-binding domain superfamily/Winged helix DNA-binding domain"/>
    <property type="match status" value="1"/>
</dbReference>